<evidence type="ECO:0000313" key="2">
    <source>
        <dbReference type="Proteomes" id="UP000315295"/>
    </source>
</evidence>
<sequence length="132" mass="14616">MNNWADSVALKHIREGEGEQIGDDHLIWFDSPDSMALLTRLISSSFLSLPLTTYLNPSSPPPSYQSTKPPTSKYPTTCLSMQSLILSNTRASNWSSTTCSQPSIPFCAEEDDLNERLRKELDSIFGGALFLS</sequence>
<organism evidence="1 2">
    <name type="scientific">Malus baccata</name>
    <name type="common">Siberian crab apple</name>
    <name type="synonym">Pyrus baccata</name>
    <dbReference type="NCBI Taxonomy" id="106549"/>
    <lineage>
        <taxon>Eukaryota</taxon>
        <taxon>Viridiplantae</taxon>
        <taxon>Streptophyta</taxon>
        <taxon>Embryophyta</taxon>
        <taxon>Tracheophyta</taxon>
        <taxon>Spermatophyta</taxon>
        <taxon>Magnoliopsida</taxon>
        <taxon>eudicotyledons</taxon>
        <taxon>Gunneridae</taxon>
        <taxon>Pentapetalae</taxon>
        <taxon>rosids</taxon>
        <taxon>fabids</taxon>
        <taxon>Rosales</taxon>
        <taxon>Rosaceae</taxon>
        <taxon>Amygdaloideae</taxon>
        <taxon>Maleae</taxon>
        <taxon>Malus</taxon>
    </lineage>
</organism>
<reference evidence="1 2" key="1">
    <citation type="journal article" date="2019" name="G3 (Bethesda)">
        <title>Sequencing of a Wild Apple (Malus baccata) Genome Unravels the Differences Between Cultivated and Wild Apple Species Regarding Disease Resistance and Cold Tolerance.</title>
        <authorList>
            <person name="Chen X."/>
        </authorList>
    </citation>
    <scope>NUCLEOTIDE SEQUENCE [LARGE SCALE GENOMIC DNA]</scope>
    <source>
        <strain evidence="2">cv. Shandingzi</strain>
        <tissue evidence="1">Leaves</tissue>
    </source>
</reference>
<evidence type="ECO:0000313" key="1">
    <source>
        <dbReference type="EMBL" id="TQD92793.1"/>
    </source>
</evidence>
<protein>
    <submittedName>
        <fullName evidence="1">Uncharacterized protein</fullName>
    </submittedName>
</protein>
<dbReference type="EMBL" id="VIEB01000384">
    <property type="protein sequence ID" value="TQD92793.1"/>
    <property type="molecule type" value="Genomic_DNA"/>
</dbReference>
<proteinExistence type="predicted"/>
<keyword evidence="2" id="KW-1185">Reference proteome</keyword>
<dbReference type="Proteomes" id="UP000315295">
    <property type="component" value="Unassembled WGS sequence"/>
</dbReference>
<name>A0A540M219_MALBA</name>
<comment type="caution">
    <text evidence="1">The sequence shown here is derived from an EMBL/GenBank/DDBJ whole genome shotgun (WGS) entry which is preliminary data.</text>
</comment>
<accession>A0A540M219</accession>
<gene>
    <name evidence="1" type="ORF">C1H46_021568</name>
</gene>
<dbReference type="AlphaFoldDB" id="A0A540M219"/>